<comment type="similarity">
    <text evidence="17">Belongs to the HpcH/HpaI aldolase family. Citrate lyase beta subunit-like subfamily.</text>
</comment>
<gene>
    <name evidence="25" type="ORF">PACLA_8A071077</name>
</gene>
<reference evidence="25" key="1">
    <citation type="submission" date="2020-04" db="EMBL/GenBank/DDBJ databases">
        <authorList>
            <person name="Alioto T."/>
            <person name="Alioto T."/>
            <person name="Gomez Garrido J."/>
        </authorList>
    </citation>
    <scope>NUCLEOTIDE SEQUENCE</scope>
    <source>
        <strain evidence="25">A484AB</strain>
    </source>
</reference>
<dbReference type="EC" id="3.1.2.30" evidence="18"/>
<dbReference type="PIRSF" id="PIRSF015582">
    <property type="entry name" value="Cit_lyase_B"/>
    <property type="match status" value="1"/>
</dbReference>
<dbReference type="InterPro" id="IPR011206">
    <property type="entry name" value="Citrate_lyase_beta/mcl1/mcl2"/>
</dbReference>
<comment type="caution">
    <text evidence="25">The sequence shown here is derived from an EMBL/GenBank/DDBJ whole genome shotgun (WGS) entry which is preliminary data.</text>
</comment>
<dbReference type="EMBL" id="CACRXK020006381">
    <property type="protein sequence ID" value="CAB4009219.1"/>
    <property type="molecule type" value="Genomic_DNA"/>
</dbReference>
<evidence type="ECO:0000256" key="3">
    <source>
        <dbReference type="ARBA" id="ARBA00011233"/>
    </source>
</evidence>
<evidence type="ECO:0000256" key="6">
    <source>
        <dbReference type="ARBA" id="ARBA00022723"/>
    </source>
</evidence>
<dbReference type="GO" id="GO:0106064">
    <property type="term" value="P:regulation of cobalamin metabolic process"/>
    <property type="evidence" value="ECO:0007669"/>
    <property type="project" value="UniProtKB-ARBA"/>
</dbReference>
<dbReference type="Gene3D" id="3.20.20.60">
    <property type="entry name" value="Phosphoenolpyruvate-binding domains"/>
    <property type="match status" value="1"/>
</dbReference>
<feature type="domain" description="HpcH/HpaI aldolase/citrate lyase" evidence="24">
    <location>
        <begin position="38"/>
        <end position="265"/>
    </location>
</feature>
<evidence type="ECO:0000256" key="2">
    <source>
        <dbReference type="ARBA" id="ARBA00004173"/>
    </source>
</evidence>
<evidence type="ECO:0000256" key="4">
    <source>
        <dbReference type="ARBA" id="ARBA00012636"/>
    </source>
</evidence>
<evidence type="ECO:0000256" key="19">
    <source>
        <dbReference type="ARBA" id="ARBA00066840"/>
    </source>
</evidence>
<keyword evidence="8" id="KW-0460">Magnesium</keyword>
<dbReference type="GO" id="GO:0005739">
    <property type="term" value="C:mitochondrion"/>
    <property type="evidence" value="ECO:0007669"/>
    <property type="project" value="UniProtKB-SubCell"/>
</dbReference>
<evidence type="ECO:0000259" key="24">
    <source>
        <dbReference type="Pfam" id="PF03328"/>
    </source>
</evidence>
<evidence type="ECO:0000256" key="20">
    <source>
        <dbReference type="ARBA" id="ARBA00072098"/>
    </source>
</evidence>
<protein>
    <recommendedName>
        <fullName evidence="20">Citramalyl-CoA lyase, mitochondrial</fullName>
        <ecNumber evidence="4">2.3.3.9</ecNumber>
        <ecNumber evidence="18">3.1.2.30</ecNumber>
        <ecNumber evidence="19">4.1.3.25</ecNumber>
    </recommendedName>
    <alternativeName>
        <fullName evidence="22">(3S)-malyl-CoA thioesterase</fullName>
    </alternativeName>
    <alternativeName>
        <fullName evidence="23">Beta-methylmalate synthase</fullName>
    </alternativeName>
    <alternativeName>
        <fullName evidence="21">Malate synthase</fullName>
    </alternativeName>
</protein>
<evidence type="ECO:0000256" key="18">
    <source>
        <dbReference type="ARBA" id="ARBA00066460"/>
    </source>
</evidence>
<keyword evidence="26" id="KW-1185">Reference proteome</keyword>
<dbReference type="GO" id="GO:0016787">
    <property type="term" value="F:hydrolase activity"/>
    <property type="evidence" value="ECO:0007669"/>
    <property type="project" value="UniProtKB-KW"/>
</dbReference>
<dbReference type="AlphaFoldDB" id="A0A6S7HXE0"/>
<keyword evidence="11" id="KW-0496">Mitochondrion</keyword>
<dbReference type="GO" id="GO:0004474">
    <property type="term" value="F:malate synthase activity"/>
    <property type="evidence" value="ECO:0007669"/>
    <property type="project" value="UniProtKB-EC"/>
</dbReference>
<evidence type="ECO:0000256" key="5">
    <source>
        <dbReference type="ARBA" id="ARBA00022679"/>
    </source>
</evidence>
<evidence type="ECO:0000256" key="10">
    <source>
        <dbReference type="ARBA" id="ARBA00022990"/>
    </source>
</evidence>
<dbReference type="OrthoDB" id="1773at2759"/>
<dbReference type="GO" id="GO:0047777">
    <property type="term" value="F:(S)-citramalyl-CoA lyase activity"/>
    <property type="evidence" value="ECO:0007669"/>
    <property type="project" value="UniProtKB-EC"/>
</dbReference>
<dbReference type="PANTHER" id="PTHR11105:SF0">
    <property type="entry name" value="CITRAMALYL-COA LYASE, MITOCHONDRIAL"/>
    <property type="match status" value="1"/>
</dbReference>
<comment type="function">
    <text evidence="16">Mitochondrial citramalyl-CoA lyase indirectly involved in the vitamin B12 metabolism. Converts citramalyl-CoA into acetyl-CoA and pyruvate in the C5-dicarboxylate catabolism pathway. The C5-dicarboxylate catabolism pathway is required to detoxify itaconate, a vitamin B12-poisoning metabolite. Also acts as a malate synthase in vitro, converting glyoxylate and acetyl-CoA to malate. Also displays malyl-CoA thioesterase activity. Also acts as a beta-methylmalate synthase in vitro, by mediating conversion of glyoxylate and propionyl-CoA to beta-methylmalate. Also has very weak citramalate synthase activity in vitro.</text>
</comment>
<dbReference type="InterPro" id="IPR005000">
    <property type="entry name" value="Aldolase/citrate-lyase_domain"/>
</dbReference>
<evidence type="ECO:0000256" key="17">
    <source>
        <dbReference type="ARBA" id="ARBA00061542"/>
    </source>
</evidence>
<dbReference type="InterPro" id="IPR015813">
    <property type="entry name" value="Pyrv/PenolPyrv_kinase-like_dom"/>
</dbReference>
<evidence type="ECO:0000313" key="26">
    <source>
        <dbReference type="Proteomes" id="UP001152795"/>
    </source>
</evidence>
<dbReference type="InterPro" id="IPR040186">
    <property type="entry name" value="Citramalyl-CoA_lyase"/>
</dbReference>
<comment type="subunit">
    <text evidence="3">Homotrimer.</text>
</comment>
<evidence type="ECO:0000256" key="11">
    <source>
        <dbReference type="ARBA" id="ARBA00023128"/>
    </source>
</evidence>
<dbReference type="SUPFAM" id="SSF51621">
    <property type="entry name" value="Phosphoenolpyruvate/pyruvate domain"/>
    <property type="match status" value="1"/>
</dbReference>
<keyword evidence="7" id="KW-0378">Hydrolase</keyword>
<dbReference type="Proteomes" id="UP001152795">
    <property type="component" value="Unassembled WGS sequence"/>
</dbReference>
<evidence type="ECO:0000256" key="1">
    <source>
        <dbReference type="ARBA" id="ARBA00001946"/>
    </source>
</evidence>
<dbReference type="FunFam" id="3.20.20.60:FF:000014">
    <property type="entry name" value="Citrate lyase subunit beta-like protein"/>
    <property type="match status" value="1"/>
</dbReference>
<keyword evidence="5" id="KW-0808">Transferase</keyword>
<evidence type="ECO:0000256" key="22">
    <source>
        <dbReference type="ARBA" id="ARBA00076788"/>
    </source>
</evidence>
<sequence>MAAVKSVRQFANSVRFICGLNVLSRRYASTDGSFHPRRSLLYIPGNDERKIKKASSLNADIVVLDCEDGVALNRKKEAREVISNVLNTTSFGSSEVAVRINSVDAEKLALEDMNTFMQSLTIPTTLLVPKVEHARHLEWINDKIFPVAKTLKPEVKLKLIIFVESALGLLNLREILEAGVDETNLFNLEAVVFGSDDFFANIGATRTHDAKELMFARQSIVIHCKAFGLQAIDMVHIDFKDLDRLKEESIEGARMGFTGKQVIHPNQIDIVNEAFSPSPEKIEWARELVAAFEQQSSEGIGAITFRGQMIDMPLVKQAFNVLTMAKATKSK</sequence>
<keyword evidence="6" id="KW-0479">Metal-binding</keyword>
<evidence type="ECO:0000256" key="7">
    <source>
        <dbReference type="ARBA" id="ARBA00022801"/>
    </source>
</evidence>
<comment type="subcellular location">
    <subcellularLocation>
        <location evidence="2">Mitochondrion</location>
    </subcellularLocation>
</comment>
<evidence type="ECO:0000256" key="13">
    <source>
        <dbReference type="ARBA" id="ARBA00047918"/>
    </source>
</evidence>
<evidence type="ECO:0000256" key="12">
    <source>
        <dbReference type="ARBA" id="ARBA00023239"/>
    </source>
</evidence>
<evidence type="ECO:0000256" key="8">
    <source>
        <dbReference type="ARBA" id="ARBA00022842"/>
    </source>
</evidence>
<evidence type="ECO:0000256" key="21">
    <source>
        <dbReference type="ARBA" id="ARBA00076231"/>
    </source>
</evidence>
<keyword evidence="10" id="KW-0007">Acetylation</keyword>
<comment type="catalytic activity">
    <reaction evidence="13">
        <text>glyoxylate + acetyl-CoA + H2O = (S)-malate + CoA + H(+)</text>
        <dbReference type="Rhea" id="RHEA:18181"/>
        <dbReference type="ChEBI" id="CHEBI:15377"/>
        <dbReference type="ChEBI" id="CHEBI:15378"/>
        <dbReference type="ChEBI" id="CHEBI:15589"/>
        <dbReference type="ChEBI" id="CHEBI:36655"/>
        <dbReference type="ChEBI" id="CHEBI:57287"/>
        <dbReference type="ChEBI" id="CHEBI:57288"/>
        <dbReference type="EC" id="2.3.3.9"/>
    </reaction>
</comment>
<evidence type="ECO:0000256" key="16">
    <source>
        <dbReference type="ARBA" id="ARBA00055540"/>
    </source>
</evidence>
<keyword evidence="12 25" id="KW-0456">Lyase</keyword>
<keyword evidence="9" id="KW-0809">Transit peptide</keyword>
<comment type="catalytic activity">
    <reaction evidence="14">
        <text>propanoyl-CoA + glyoxylate + H2O = 3-methylmalate + CoA + H(+)</text>
        <dbReference type="Rhea" id="RHEA:47628"/>
        <dbReference type="ChEBI" id="CHEBI:15377"/>
        <dbReference type="ChEBI" id="CHEBI:15378"/>
        <dbReference type="ChEBI" id="CHEBI:36655"/>
        <dbReference type="ChEBI" id="CHEBI:57287"/>
        <dbReference type="ChEBI" id="CHEBI:57392"/>
        <dbReference type="ChEBI" id="CHEBI:87810"/>
    </reaction>
</comment>
<dbReference type="Pfam" id="PF03328">
    <property type="entry name" value="HpcH_HpaI"/>
    <property type="match status" value="1"/>
</dbReference>
<dbReference type="EC" id="2.3.3.9" evidence="4"/>
<dbReference type="EC" id="4.1.3.25" evidence="19"/>
<evidence type="ECO:0000256" key="15">
    <source>
        <dbReference type="ARBA" id="ARBA00051672"/>
    </source>
</evidence>
<name>A0A6S7HXE0_PARCT</name>
<evidence type="ECO:0000256" key="9">
    <source>
        <dbReference type="ARBA" id="ARBA00022946"/>
    </source>
</evidence>
<comment type="cofactor">
    <cofactor evidence="1">
        <name>Mg(2+)</name>
        <dbReference type="ChEBI" id="CHEBI:18420"/>
    </cofactor>
</comment>
<dbReference type="GO" id="GO:0046872">
    <property type="term" value="F:metal ion binding"/>
    <property type="evidence" value="ECO:0007669"/>
    <property type="project" value="UniProtKB-KW"/>
</dbReference>
<comment type="catalytic activity">
    <reaction evidence="15">
        <text>(3S)-citramalyl-CoA = pyruvate + acetyl-CoA</text>
        <dbReference type="Rhea" id="RHEA:22612"/>
        <dbReference type="ChEBI" id="CHEBI:15361"/>
        <dbReference type="ChEBI" id="CHEBI:57288"/>
        <dbReference type="ChEBI" id="CHEBI:58668"/>
        <dbReference type="EC" id="4.1.3.25"/>
    </reaction>
</comment>
<evidence type="ECO:0000313" key="25">
    <source>
        <dbReference type="EMBL" id="CAB4009219.1"/>
    </source>
</evidence>
<evidence type="ECO:0000256" key="14">
    <source>
        <dbReference type="ARBA" id="ARBA00051623"/>
    </source>
</evidence>
<organism evidence="25 26">
    <name type="scientific">Paramuricea clavata</name>
    <name type="common">Red gorgonian</name>
    <name type="synonym">Violescent sea-whip</name>
    <dbReference type="NCBI Taxonomy" id="317549"/>
    <lineage>
        <taxon>Eukaryota</taxon>
        <taxon>Metazoa</taxon>
        <taxon>Cnidaria</taxon>
        <taxon>Anthozoa</taxon>
        <taxon>Octocorallia</taxon>
        <taxon>Malacalcyonacea</taxon>
        <taxon>Plexauridae</taxon>
        <taxon>Paramuricea</taxon>
    </lineage>
</organism>
<evidence type="ECO:0000256" key="23">
    <source>
        <dbReference type="ARBA" id="ARBA00083020"/>
    </source>
</evidence>
<dbReference type="PANTHER" id="PTHR11105">
    <property type="entry name" value="CITRATE LYASE SUBUNIT BETA-RELATED"/>
    <property type="match status" value="1"/>
</dbReference>
<accession>A0A6S7HXE0</accession>
<dbReference type="InterPro" id="IPR040442">
    <property type="entry name" value="Pyrv_kinase-like_dom_sf"/>
</dbReference>
<proteinExistence type="inferred from homology"/>